<dbReference type="RefSeq" id="WP_072050982.1">
    <property type="nucleotide sequence ID" value="NZ_JBCGBG010000001.1"/>
</dbReference>
<proteinExistence type="predicted"/>
<protein>
    <submittedName>
        <fullName evidence="1">Uncharacterized protein</fullName>
    </submittedName>
</protein>
<sequence length="66" mass="7417">MILEDMTVKWLEKHNGHIVEKAGFMKLGDFHFSGDGLNFTHKGDQVNHSGVAMYAVYREGDHELAG</sequence>
<gene>
    <name evidence="1" type="ORF">AABB92_04670</name>
</gene>
<name>A0ABU9MGF6_9GAMM</name>
<comment type="caution">
    <text evidence="1">The sequence shown here is derived from an EMBL/GenBank/DDBJ whole genome shotgun (WGS) entry which is preliminary data.</text>
</comment>
<organism evidence="1 2">
    <name type="scientific">Pantoea brenneri</name>
    <dbReference type="NCBI Taxonomy" id="472694"/>
    <lineage>
        <taxon>Bacteria</taxon>
        <taxon>Pseudomonadati</taxon>
        <taxon>Pseudomonadota</taxon>
        <taxon>Gammaproteobacteria</taxon>
        <taxon>Enterobacterales</taxon>
        <taxon>Erwiniaceae</taxon>
        <taxon>Pantoea</taxon>
    </lineage>
</organism>
<keyword evidence="2" id="KW-1185">Reference proteome</keyword>
<evidence type="ECO:0000313" key="2">
    <source>
        <dbReference type="Proteomes" id="UP001468095"/>
    </source>
</evidence>
<reference evidence="1 2" key="1">
    <citation type="submission" date="2024-04" db="EMBL/GenBank/DDBJ databases">
        <authorList>
            <person name="Suleimanova A.D."/>
            <person name="Pudova D.S."/>
            <person name="Shagimardanova E.I."/>
            <person name="Sharipova M.R."/>
        </authorList>
    </citation>
    <scope>NUCLEOTIDE SEQUENCE [LARGE SCALE GENOMIC DNA]</scope>
    <source>
        <strain evidence="1 2">3.1</strain>
    </source>
</reference>
<evidence type="ECO:0000313" key="1">
    <source>
        <dbReference type="EMBL" id="MEL7694952.1"/>
    </source>
</evidence>
<dbReference type="EMBL" id="JBCGBG010000001">
    <property type="protein sequence ID" value="MEL7694952.1"/>
    <property type="molecule type" value="Genomic_DNA"/>
</dbReference>
<accession>A0ABU9MGF6</accession>
<dbReference type="Proteomes" id="UP001468095">
    <property type="component" value="Unassembled WGS sequence"/>
</dbReference>